<evidence type="ECO:0000313" key="2">
    <source>
        <dbReference type="Proteomes" id="UP001497535"/>
    </source>
</evidence>
<comment type="caution">
    <text evidence="1">The sequence shown here is derived from an EMBL/GenBank/DDBJ whole genome shotgun (WGS) entry which is preliminary data.</text>
</comment>
<accession>A0ACB0ZE19</accession>
<sequence length="54" mass="6723">MKMKLKRKKLSEMLRLFYKDHDLNARLNYELNMEYLTDIVEKIQNKKESMKKLM</sequence>
<evidence type="ECO:0000313" key="1">
    <source>
        <dbReference type="EMBL" id="CAK5077301.1"/>
    </source>
</evidence>
<gene>
    <name evidence="1" type="ORF">MENTE1834_LOCUS24209</name>
</gene>
<dbReference type="EMBL" id="CAVMJV010000032">
    <property type="protein sequence ID" value="CAK5077301.1"/>
    <property type="molecule type" value="Genomic_DNA"/>
</dbReference>
<protein>
    <submittedName>
        <fullName evidence="1">Uncharacterized protein</fullName>
    </submittedName>
</protein>
<keyword evidence="2" id="KW-1185">Reference proteome</keyword>
<dbReference type="Proteomes" id="UP001497535">
    <property type="component" value="Unassembled WGS sequence"/>
</dbReference>
<reference evidence="1" key="1">
    <citation type="submission" date="2023-11" db="EMBL/GenBank/DDBJ databases">
        <authorList>
            <person name="Poullet M."/>
        </authorList>
    </citation>
    <scope>NUCLEOTIDE SEQUENCE</scope>
    <source>
        <strain evidence="1">E1834</strain>
    </source>
</reference>
<proteinExistence type="predicted"/>
<name>A0ACB0ZE19_MELEN</name>
<organism evidence="1 2">
    <name type="scientific">Meloidogyne enterolobii</name>
    <name type="common">Root-knot nematode worm</name>
    <name type="synonym">Meloidogyne mayaguensis</name>
    <dbReference type="NCBI Taxonomy" id="390850"/>
    <lineage>
        <taxon>Eukaryota</taxon>
        <taxon>Metazoa</taxon>
        <taxon>Ecdysozoa</taxon>
        <taxon>Nematoda</taxon>
        <taxon>Chromadorea</taxon>
        <taxon>Rhabditida</taxon>
        <taxon>Tylenchina</taxon>
        <taxon>Tylenchomorpha</taxon>
        <taxon>Tylenchoidea</taxon>
        <taxon>Meloidogynidae</taxon>
        <taxon>Meloidogyninae</taxon>
        <taxon>Meloidogyne</taxon>
    </lineage>
</organism>